<accession>A0A7V2T2E3</accession>
<evidence type="ECO:0000256" key="1">
    <source>
        <dbReference type="SAM" id="Phobius"/>
    </source>
</evidence>
<reference evidence="2" key="1">
    <citation type="journal article" date="2020" name="mSystems">
        <title>Genome- and Community-Level Interaction Insights into Carbon Utilization and Element Cycling Functions of Hydrothermarchaeota in Hydrothermal Sediment.</title>
        <authorList>
            <person name="Zhou Z."/>
            <person name="Liu Y."/>
            <person name="Xu W."/>
            <person name="Pan J."/>
            <person name="Luo Z.H."/>
            <person name="Li M."/>
        </authorList>
    </citation>
    <scope>NUCLEOTIDE SEQUENCE [LARGE SCALE GENOMIC DNA]</scope>
    <source>
        <strain evidence="2">HyVt-493</strain>
    </source>
</reference>
<comment type="caution">
    <text evidence="2">The sequence shown here is derived from an EMBL/GenBank/DDBJ whole genome shotgun (WGS) entry which is preliminary data.</text>
</comment>
<gene>
    <name evidence="2" type="ORF">ENJ51_11340</name>
</gene>
<keyword evidence="1" id="KW-0812">Transmembrane</keyword>
<keyword evidence="1" id="KW-0472">Membrane</keyword>
<feature type="transmembrane region" description="Helical" evidence="1">
    <location>
        <begin position="115"/>
        <end position="138"/>
    </location>
</feature>
<evidence type="ECO:0000313" key="2">
    <source>
        <dbReference type="EMBL" id="HFC93392.1"/>
    </source>
</evidence>
<proteinExistence type="predicted"/>
<name>A0A7V2T2E3_LEUMU</name>
<keyword evidence="1" id="KW-1133">Transmembrane helix</keyword>
<dbReference type="EMBL" id="DRMS01000426">
    <property type="protein sequence ID" value="HFC93392.1"/>
    <property type="molecule type" value="Genomic_DNA"/>
</dbReference>
<dbReference type="Proteomes" id="UP000885750">
    <property type="component" value="Unassembled WGS sequence"/>
</dbReference>
<protein>
    <submittedName>
        <fullName evidence="2">Uncharacterized protein</fullName>
    </submittedName>
</protein>
<sequence>MIKKVFHLLLSLALILFTLFWLSGYTYYNTFGIDSERQHNQQVENHYYRFWWPGNGSLLIGKSVILHPYDPAKTYQSFDLGAAFFRKPSDKVKSYDLWSRVGFYYINLEKPIRQFWIGMPAWLPVFLIVAYFLFRYLWRKKTNI</sequence>
<dbReference type="AlphaFoldDB" id="A0A7V2T2E3"/>
<organism evidence="2">
    <name type="scientific">Leucothrix mucor</name>
    <dbReference type="NCBI Taxonomy" id="45248"/>
    <lineage>
        <taxon>Bacteria</taxon>
        <taxon>Pseudomonadati</taxon>
        <taxon>Pseudomonadota</taxon>
        <taxon>Gammaproteobacteria</taxon>
        <taxon>Thiotrichales</taxon>
        <taxon>Thiotrichaceae</taxon>
        <taxon>Leucothrix</taxon>
    </lineage>
</organism>